<name>A0A4V3JS35_9LEPT</name>
<dbReference type="Gene3D" id="2.80.10.50">
    <property type="match status" value="1"/>
</dbReference>
<proteinExistence type="predicted"/>
<dbReference type="EMBL" id="RQGD01000005">
    <property type="protein sequence ID" value="TGL63110.1"/>
    <property type="molecule type" value="Genomic_DNA"/>
</dbReference>
<gene>
    <name evidence="1" type="ORF">EHQ58_01275</name>
</gene>
<evidence type="ECO:0000313" key="1">
    <source>
        <dbReference type="EMBL" id="TGL63110.1"/>
    </source>
</evidence>
<evidence type="ECO:0000313" key="2">
    <source>
        <dbReference type="Proteomes" id="UP000297693"/>
    </source>
</evidence>
<dbReference type="PANTHER" id="PTHR31778:SF2">
    <property type="entry name" value="BUD SITE SELECTION PROTEIN RAX2"/>
    <property type="match status" value="1"/>
</dbReference>
<dbReference type="InterPro" id="IPR013431">
    <property type="entry name" value="Delta_60_rpt"/>
</dbReference>
<dbReference type="GO" id="GO:1902929">
    <property type="term" value="C:plasma membrane of growing cell tip"/>
    <property type="evidence" value="ECO:0007669"/>
    <property type="project" value="TreeGrafter"/>
</dbReference>
<dbReference type="Pfam" id="PF17164">
    <property type="entry name" value="DUF5122"/>
    <property type="match status" value="3"/>
</dbReference>
<dbReference type="PANTHER" id="PTHR31778">
    <property type="entry name" value="BUD SITE SELECTION PROTEIN RAX2"/>
    <property type="match status" value="1"/>
</dbReference>
<reference evidence="1" key="1">
    <citation type="journal article" date="2019" name="PLoS Negl. Trop. Dis.">
        <title>Revisiting the worldwide diversity of Leptospira species in the environment.</title>
        <authorList>
            <person name="Vincent A.T."/>
            <person name="Schiettekatte O."/>
            <person name="Bourhy P."/>
            <person name="Veyrier F.J."/>
            <person name="Picardeau M."/>
        </authorList>
    </citation>
    <scope>NUCLEOTIDE SEQUENCE [LARGE SCALE GENOMIC DNA]</scope>
    <source>
        <strain evidence="1">201702476</strain>
    </source>
</reference>
<organism evidence="1 2">
    <name type="scientific">Leptospira ognonensis</name>
    <dbReference type="NCBI Taxonomy" id="2484945"/>
    <lineage>
        <taxon>Bacteria</taxon>
        <taxon>Pseudomonadati</taxon>
        <taxon>Spirochaetota</taxon>
        <taxon>Spirochaetia</taxon>
        <taxon>Leptospirales</taxon>
        <taxon>Leptospiraceae</taxon>
        <taxon>Leptospira</taxon>
    </lineage>
</organism>
<sequence>MVIMFGARRTLVFLNICMFLFSGNCKPPDLNHPCDPKTLGLTLSLIVKAVTNDPTTFCGIPGFGSGQAGNQGLGLTKLAGKVQGLGYSSILKIKNNREEEKTILTNGEFEYDESLRLGETYTLTVSGQPDTQSCSVNKPEGTLTDSLKNELIINCELLPFSLWKPNPGNDYRISLDGSKLYMGGSFVFVTPPTGAIGAISKATETLTPPSKCNYFRAYPVSGGLDITSIISDGEGGVFVAGEFATILGQTRNNIARIKSDCTLHSWNASTNAKIESMVLSDGKLFIGGNFTTVNGIAKNYIAALSPSDGSIISSFNPSIGNKIWQLTVNSGYLYAAGNFPSINGTTVNGLGRFSISMLSFDNTWAPVVSGASFLFGVMVSNGKAYVRGTFTTINGNARLNIACIDIASQTVTTWNPNITGTSLSAAVMYGDTMYLSGSFTAIGGQSRINIGAVDVSTGLVTSWNPPNSSNEPIYYLGVTNDTVYVSGPFTSLNGQARINIAAYNRSTAEMKSFALNSNSMFTTVYEWGDIILFGGSFDAFGYIERIAAAAIDLDSGVPLPWNAKFSSGATIQKLYQYERRLIFSGQFTSADSNSRNNLAEFDLDTGNLTSWAPNINQPATAMVANTDSIFVGGNFTTINGTTRNRIAELDRSSGSLKSWYPTGGASNNVLDLGIYDNRIYASGVFTNIGGLSRNFIAAFDIGNSTPTSLNLSSATASYFLQTLLIGDTLFVAGIFSNINGSPRTNLFSIDKNLSSVSTFNANIVGNVYNLFHDDGKNLLYIVGDFTSILGSTRQGLARVNLSDRSLDTFQPTFDNIVNQIIPYGNQLIVVGNFNAVNSTYDARGLALIDASTGAWKN</sequence>
<accession>A0A4V3JS35</accession>
<dbReference type="AlphaFoldDB" id="A0A4V3JS35"/>
<dbReference type="GO" id="GO:0005935">
    <property type="term" value="C:cellular bud neck"/>
    <property type="evidence" value="ECO:0007669"/>
    <property type="project" value="TreeGrafter"/>
</dbReference>
<dbReference type="OrthoDB" id="340196at2"/>
<protein>
    <submittedName>
        <fullName evidence="1">Uncharacterized protein</fullName>
    </submittedName>
</protein>
<keyword evidence="2" id="KW-1185">Reference proteome</keyword>
<comment type="caution">
    <text evidence="1">The sequence shown here is derived from an EMBL/GenBank/DDBJ whole genome shotgun (WGS) entry which is preliminary data.</text>
</comment>
<dbReference type="Proteomes" id="UP000297693">
    <property type="component" value="Unassembled WGS sequence"/>
</dbReference>